<evidence type="ECO:0000313" key="11">
    <source>
        <dbReference type="Proteomes" id="UP000199095"/>
    </source>
</evidence>
<dbReference type="UniPathway" id="UPA00028">
    <property type="reaction ID" value="UER00005"/>
</dbReference>
<evidence type="ECO:0000256" key="3">
    <source>
        <dbReference type="ARBA" id="ARBA00022490"/>
    </source>
</evidence>
<comment type="miscellaneous">
    <text evidence="9">The reaction proceeds by a bi uni uni bi ping pong mechanism.</text>
</comment>
<sequence length="289" mass="33267">MKVIRTINEMQQLALQCKKENKSIGFVATMGYLHEGHRKLLSSARKENDILVASIFVNPLQFGPNEDFERYPRDEEHDEQVAREEKVDVVFIPTVDEMYPMPMSLRLTMARRANVLCGKSREGHFDGVVTVLTKLFHIVLPDRAYFGLKDAQQFAVVDALVEDFNFPIELRGIPTVREQYGLAKSSRNVYLSEEEREKAKYIYQGLQKGQDLIRAGEKRKEIIVNEVSQFIKSYTHGKIDYVDLLTYPKLEDINTVNQRVILAAAVYFNQARLIDNVILEENGDLSFTE</sequence>
<dbReference type="InterPro" id="IPR014729">
    <property type="entry name" value="Rossmann-like_a/b/a_fold"/>
</dbReference>
<comment type="subunit">
    <text evidence="9">Homodimer.</text>
</comment>
<evidence type="ECO:0000256" key="7">
    <source>
        <dbReference type="ARBA" id="ARBA00022840"/>
    </source>
</evidence>
<dbReference type="PANTHER" id="PTHR21299">
    <property type="entry name" value="CYTIDYLATE KINASE/PANTOATE-BETA-ALANINE LIGASE"/>
    <property type="match status" value="1"/>
</dbReference>
<dbReference type="Gene3D" id="3.30.1300.10">
    <property type="entry name" value="Pantoate-beta-alanine ligase, C-terminal domain"/>
    <property type="match status" value="1"/>
</dbReference>
<evidence type="ECO:0000256" key="9">
    <source>
        <dbReference type="HAMAP-Rule" id="MF_00158"/>
    </source>
</evidence>
<evidence type="ECO:0000256" key="5">
    <source>
        <dbReference type="ARBA" id="ARBA00022655"/>
    </source>
</evidence>
<dbReference type="GO" id="GO:0015940">
    <property type="term" value="P:pantothenate biosynthetic process"/>
    <property type="evidence" value="ECO:0007669"/>
    <property type="project" value="UniProtKB-UniRule"/>
</dbReference>
<feature type="binding site" evidence="9">
    <location>
        <position position="176"/>
    </location>
    <ligand>
        <name>ATP</name>
        <dbReference type="ChEBI" id="CHEBI:30616"/>
    </ligand>
</feature>
<protein>
    <recommendedName>
        <fullName evidence="9">Pantothenate synthetase</fullName>
        <shortName evidence="9">PS</shortName>
        <ecNumber evidence="9">6.3.2.1</ecNumber>
    </recommendedName>
    <alternativeName>
        <fullName evidence="9">Pantoate--beta-alanine ligase</fullName>
    </alternativeName>
    <alternativeName>
        <fullName evidence="9">Pantoate-activating enzyme</fullName>
    </alternativeName>
</protein>
<keyword evidence="5 9" id="KW-0566">Pantothenate biosynthesis</keyword>
<keyword evidence="11" id="KW-1185">Reference proteome</keyword>
<feature type="binding site" evidence="9">
    <location>
        <position position="61"/>
    </location>
    <ligand>
        <name>(R)-pantoate</name>
        <dbReference type="ChEBI" id="CHEBI:15980"/>
    </ligand>
</feature>
<dbReference type="Proteomes" id="UP000199095">
    <property type="component" value="Unassembled WGS sequence"/>
</dbReference>
<proteinExistence type="inferred from homology"/>
<reference evidence="11" key="1">
    <citation type="submission" date="2016-10" db="EMBL/GenBank/DDBJ databases">
        <authorList>
            <person name="Varghese N."/>
            <person name="Submissions S."/>
        </authorList>
    </citation>
    <scope>NUCLEOTIDE SEQUENCE [LARGE SCALE GENOMIC DNA]</scope>
    <source>
        <strain evidence="11">CGMCC 1.3566</strain>
    </source>
</reference>
<dbReference type="NCBIfam" id="TIGR00125">
    <property type="entry name" value="cyt_tran_rel"/>
    <property type="match status" value="1"/>
</dbReference>
<dbReference type="EMBL" id="FOHJ01000010">
    <property type="protein sequence ID" value="SET90782.1"/>
    <property type="molecule type" value="Genomic_DNA"/>
</dbReference>
<evidence type="ECO:0000256" key="1">
    <source>
        <dbReference type="ARBA" id="ARBA00004990"/>
    </source>
</evidence>
<comment type="pathway">
    <text evidence="1 9">Cofactor biosynthesis; (R)-pantothenate biosynthesis; (R)-pantothenate from (R)-pantoate and beta-alanine: step 1/1.</text>
</comment>
<dbReference type="PANTHER" id="PTHR21299:SF1">
    <property type="entry name" value="PANTOATE--BETA-ALANINE LIGASE"/>
    <property type="match status" value="1"/>
</dbReference>
<dbReference type="GO" id="GO:0005829">
    <property type="term" value="C:cytosol"/>
    <property type="evidence" value="ECO:0007669"/>
    <property type="project" value="TreeGrafter"/>
</dbReference>
<dbReference type="EC" id="6.3.2.1" evidence="9"/>
<keyword evidence="3 9" id="KW-0963">Cytoplasm</keyword>
<dbReference type="InterPro" id="IPR042176">
    <property type="entry name" value="Pantoate_ligase_C"/>
</dbReference>
<feature type="active site" description="Proton donor" evidence="9">
    <location>
        <position position="37"/>
    </location>
</feature>
<comment type="similarity">
    <text evidence="2 9">Belongs to the pantothenate synthetase family.</text>
</comment>
<evidence type="ECO:0000256" key="8">
    <source>
        <dbReference type="ARBA" id="ARBA00048258"/>
    </source>
</evidence>
<dbReference type="RefSeq" id="WP_093136774.1">
    <property type="nucleotide sequence ID" value="NZ_FOHJ01000010.1"/>
</dbReference>
<name>A0A1I0I4X2_9BACI</name>
<feature type="binding site" evidence="9">
    <location>
        <begin position="30"/>
        <end position="37"/>
    </location>
    <ligand>
        <name>ATP</name>
        <dbReference type="ChEBI" id="CHEBI:30616"/>
    </ligand>
</feature>
<evidence type="ECO:0000256" key="6">
    <source>
        <dbReference type="ARBA" id="ARBA00022741"/>
    </source>
</evidence>
<dbReference type="Gene3D" id="3.40.50.620">
    <property type="entry name" value="HUPs"/>
    <property type="match status" value="1"/>
</dbReference>
<gene>
    <name evidence="9" type="primary">panC</name>
    <name evidence="10" type="ORF">SAMN05421676_110118</name>
</gene>
<evidence type="ECO:0000256" key="4">
    <source>
        <dbReference type="ARBA" id="ARBA00022598"/>
    </source>
</evidence>
<dbReference type="Pfam" id="PF02569">
    <property type="entry name" value="Pantoate_ligase"/>
    <property type="match status" value="1"/>
</dbReference>
<dbReference type="FunFam" id="3.40.50.620:FF:000013">
    <property type="entry name" value="Pantothenate synthetase"/>
    <property type="match status" value="1"/>
</dbReference>
<dbReference type="STRING" id="237682.SAMN05421676_110118"/>
<dbReference type="GO" id="GO:0005524">
    <property type="term" value="F:ATP binding"/>
    <property type="evidence" value="ECO:0007669"/>
    <property type="project" value="UniProtKB-KW"/>
</dbReference>
<feature type="binding site" evidence="9">
    <location>
        <begin position="184"/>
        <end position="187"/>
    </location>
    <ligand>
        <name>ATP</name>
        <dbReference type="ChEBI" id="CHEBI:30616"/>
    </ligand>
</feature>
<evidence type="ECO:0000256" key="2">
    <source>
        <dbReference type="ARBA" id="ARBA00009256"/>
    </source>
</evidence>
<comment type="catalytic activity">
    <reaction evidence="8 9">
        <text>(R)-pantoate + beta-alanine + ATP = (R)-pantothenate + AMP + diphosphate + H(+)</text>
        <dbReference type="Rhea" id="RHEA:10912"/>
        <dbReference type="ChEBI" id="CHEBI:15378"/>
        <dbReference type="ChEBI" id="CHEBI:15980"/>
        <dbReference type="ChEBI" id="CHEBI:29032"/>
        <dbReference type="ChEBI" id="CHEBI:30616"/>
        <dbReference type="ChEBI" id="CHEBI:33019"/>
        <dbReference type="ChEBI" id="CHEBI:57966"/>
        <dbReference type="ChEBI" id="CHEBI:456215"/>
        <dbReference type="EC" id="6.3.2.1"/>
    </reaction>
</comment>
<accession>A0A1I0I4X2</accession>
<keyword evidence="6 9" id="KW-0547">Nucleotide-binding</keyword>
<dbReference type="SUPFAM" id="SSF52374">
    <property type="entry name" value="Nucleotidylyl transferase"/>
    <property type="match status" value="1"/>
</dbReference>
<dbReference type="InterPro" id="IPR004821">
    <property type="entry name" value="Cyt_trans-like"/>
</dbReference>
<comment type="subcellular location">
    <subcellularLocation>
        <location evidence="9">Cytoplasm</location>
    </subcellularLocation>
</comment>
<organism evidence="10 11">
    <name type="scientific">Salinibacillus kushneri</name>
    <dbReference type="NCBI Taxonomy" id="237682"/>
    <lineage>
        <taxon>Bacteria</taxon>
        <taxon>Bacillati</taxon>
        <taxon>Bacillota</taxon>
        <taxon>Bacilli</taxon>
        <taxon>Bacillales</taxon>
        <taxon>Bacillaceae</taxon>
        <taxon>Salinibacillus</taxon>
    </lineage>
</organism>
<dbReference type="HAMAP" id="MF_00158">
    <property type="entry name" value="PanC"/>
    <property type="match status" value="1"/>
</dbReference>
<keyword evidence="7 9" id="KW-0067">ATP-binding</keyword>
<feature type="binding site" evidence="9">
    <location>
        <begin position="147"/>
        <end position="150"/>
    </location>
    <ligand>
        <name>ATP</name>
        <dbReference type="ChEBI" id="CHEBI:30616"/>
    </ligand>
</feature>
<evidence type="ECO:0000313" key="10">
    <source>
        <dbReference type="EMBL" id="SET90782.1"/>
    </source>
</evidence>
<feature type="binding site" evidence="9">
    <location>
        <position position="153"/>
    </location>
    <ligand>
        <name>(R)-pantoate</name>
        <dbReference type="ChEBI" id="CHEBI:15980"/>
    </ligand>
</feature>
<dbReference type="CDD" id="cd00560">
    <property type="entry name" value="PanC"/>
    <property type="match status" value="1"/>
</dbReference>
<dbReference type="OrthoDB" id="9773087at2"/>
<feature type="binding site" evidence="9">
    <location>
        <position position="61"/>
    </location>
    <ligand>
        <name>beta-alanine</name>
        <dbReference type="ChEBI" id="CHEBI:57966"/>
    </ligand>
</feature>
<dbReference type="NCBIfam" id="TIGR00018">
    <property type="entry name" value="panC"/>
    <property type="match status" value="1"/>
</dbReference>
<dbReference type="AlphaFoldDB" id="A0A1I0I4X2"/>
<dbReference type="GO" id="GO:0004592">
    <property type="term" value="F:pantoate-beta-alanine ligase activity"/>
    <property type="evidence" value="ECO:0007669"/>
    <property type="project" value="UniProtKB-UniRule"/>
</dbReference>
<keyword evidence="4 9" id="KW-0436">Ligase</keyword>
<dbReference type="InterPro" id="IPR003721">
    <property type="entry name" value="Pantoate_ligase"/>
</dbReference>
<comment type="function">
    <text evidence="9">Catalyzes the condensation of pantoate with beta-alanine in an ATP-dependent reaction via a pantoyl-adenylate intermediate.</text>
</comment>